<name>A0A833TQH6_PHYIN</name>
<dbReference type="EMBL" id="JAACNO010001556">
    <property type="protein sequence ID" value="KAF4139435.1"/>
    <property type="molecule type" value="Genomic_DNA"/>
</dbReference>
<feature type="region of interest" description="Disordered" evidence="1">
    <location>
        <begin position="311"/>
        <end position="359"/>
    </location>
</feature>
<feature type="compositionally biased region" description="Low complexity" evidence="1">
    <location>
        <begin position="656"/>
        <end position="671"/>
    </location>
</feature>
<evidence type="ECO:0000313" key="4">
    <source>
        <dbReference type="Proteomes" id="UP000602510"/>
    </source>
</evidence>
<comment type="caution">
    <text evidence="2">The sequence shown here is derived from an EMBL/GenBank/DDBJ whole genome shotgun (WGS) entry which is preliminary data.</text>
</comment>
<feature type="region of interest" description="Disordered" evidence="1">
    <location>
        <begin position="558"/>
        <end position="772"/>
    </location>
</feature>
<sequence>MLVRLAGWGDGDVLALLTLFRKHLMYYVYASDSQFAEVMRAELPDKAASEILEMVRALMEQFGLTLSTKNFRTDVILMNGHKVFVYEHIYESIRQLSENRAGGVWLPDELSRFLRKAKQYHDRFTDNQEKYFKRIQVWGKSIAETKSKFYALRELFIKEKHRIRQRKGVGAKRFELLKDIFADVPAASRAETVTVLPSKAPKLWSSADMETLVDFVVQITTQIQKTGSSDLVDRVAVTLHRTDGSCVNKLADMREKFLKKSTTVRAANLPGTIFDPNSEAYKVFSADWTDQHDPYALGYLALKSRSLRLTSERNKKRRTKSIWSPRPKLRSSTIAARGTPSANTNAKHPPASSATVTATAKPVVERRSGNNKAYPVLFPRKKTASVLPANDYASFVRDIAEQCRWTEKVVHNVLRCMQHSMDLYRSNRLVDFFQKIASLTPDVTFQDLFANAQHILVQFKQRFGSLDGLEGLELTAPGINMPVTTPDEETKEQDCVPANEEVNYVSTAMNTEGNAAEEKVNTAHNSEELIANGDSGGHDSMYVIEAPVQPASQTIIGDAGVCDDAGEDKCDDPPSPRPQSPAQTPQTGNEDAAVFDGDENEHEPDSPVQTPQTGNEDAADEHSSSITEKQSSPEDTWDDGADGDADLYDDEIDNQSVGSSDNTWSGSSSFSDAKDSHHHSKDNSPVNDQLPQPPAFRNSRKPSKRGKDEQYRKSYNLAKKRRLNEKALPNDEERDDEGYDEGDDDDDSEDAGDEPLRDVDSLSSDEEIEEFPHPLQSILDSLDSHMVELQEKRRFLIQQKEDREWRQHQYANRRYDVQTSVFSSRW</sequence>
<reference evidence="2" key="1">
    <citation type="submission" date="2020-04" db="EMBL/GenBank/DDBJ databases">
        <title>Hybrid Assembly of Korean Phytophthora infestans isolates.</title>
        <authorList>
            <person name="Prokchorchik M."/>
            <person name="Lee Y."/>
            <person name="Seo J."/>
            <person name="Cho J.-H."/>
            <person name="Park Y.-E."/>
            <person name="Jang D.-C."/>
            <person name="Im J.-S."/>
            <person name="Choi J.-G."/>
            <person name="Park H.-J."/>
            <person name="Lee G.-B."/>
            <person name="Lee Y.-G."/>
            <person name="Hong S.-Y."/>
            <person name="Cho K."/>
            <person name="Sohn K.H."/>
        </authorList>
    </citation>
    <scope>NUCLEOTIDE SEQUENCE</scope>
    <source>
        <strain evidence="2">KR_1_A1</strain>
        <strain evidence="3">KR_2_A2</strain>
    </source>
</reference>
<keyword evidence="4" id="KW-1185">Reference proteome</keyword>
<dbReference type="EMBL" id="WSZM01000007">
    <property type="protein sequence ID" value="KAF4047290.1"/>
    <property type="molecule type" value="Genomic_DNA"/>
</dbReference>
<feature type="compositionally biased region" description="Polar residues" evidence="1">
    <location>
        <begin position="330"/>
        <end position="346"/>
    </location>
</feature>
<feature type="compositionally biased region" description="Low complexity" evidence="1">
    <location>
        <begin position="349"/>
        <end position="359"/>
    </location>
</feature>
<feature type="compositionally biased region" description="Acidic residues" evidence="1">
    <location>
        <begin position="635"/>
        <end position="653"/>
    </location>
</feature>
<organism evidence="2 4">
    <name type="scientific">Phytophthora infestans</name>
    <name type="common">Potato late blight agent</name>
    <name type="synonym">Botrytis infestans</name>
    <dbReference type="NCBI Taxonomy" id="4787"/>
    <lineage>
        <taxon>Eukaryota</taxon>
        <taxon>Sar</taxon>
        <taxon>Stramenopiles</taxon>
        <taxon>Oomycota</taxon>
        <taxon>Peronosporomycetes</taxon>
        <taxon>Peronosporales</taxon>
        <taxon>Peronosporaceae</taxon>
        <taxon>Phytophthora</taxon>
    </lineage>
</organism>
<evidence type="ECO:0000313" key="3">
    <source>
        <dbReference type="EMBL" id="KAF4139435.1"/>
    </source>
</evidence>
<evidence type="ECO:0000256" key="1">
    <source>
        <dbReference type="SAM" id="MobiDB-lite"/>
    </source>
</evidence>
<dbReference type="Proteomes" id="UP000704712">
    <property type="component" value="Unassembled WGS sequence"/>
</dbReference>
<protein>
    <submittedName>
        <fullName evidence="2">Uncharacterized protein</fullName>
    </submittedName>
</protein>
<evidence type="ECO:0000313" key="2">
    <source>
        <dbReference type="EMBL" id="KAF4047290.1"/>
    </source>
</evidence>
<dbReference type="Proteomes" id="UP000602510">
    <property type="component" value="Unassembled WGS sequence"/>
</dbReference>
<gene>
    <name evidence="2" type="ORF">GN244_ATG00424</name>
    <name evidence="3" type="ORF">GN958_ATG11336</name>
</gene>
<accession>A0A833TQH6</accession>
<proteinExistence type="predicted"/>
<feature type="compositionally biased region" description="Acidic residues" evidence="1">
    <location>
        <begin position="732"/>
        <end position="753"/>
    </location>
</feature>
<feature type="compositionally biased region" description="Polar residues" evidence="1">
    <location>
        <begin position="580"/>
        <end position="589"/>
    </location>
</feature>
<dbReference type="AlphaFoldDB" id="A0A833TQH6"/>